<comment type="similarity">
    <text evidence="1">Belongs to the Gfo/Idh/MocA family.</text>
</comment>
<dbReference type="AlphaFoldDB" id="A0A1F6D0T7"/>
<evidence type="ECO:0000256" key="2">
    <source>
        <dbReference type="ARBA" id="ARBA00023002"/>
    </source>
</evidence>
<feature type="domain" description="GFO/IDH/MocA-like oxidoreductase" evidence="4">
    <location>
        <begin position="152"/>
        <end position="273"/>
    </location>
</feature>
<dbReference type="InterPro" id="IPR036291">
    <property type="entry name" value="NAD(P)-bd_dom_sf"/>
</dbReference>
<dbReference type="Gene3D" id="3.30.360.10">
    <property type="entry name" value="Dihydrodipicolinate Reductase, domain 2"/>
    <property type="match status" value="1"/>
</dbReference>
<evidence type="ECO:0000313" key="6">
    <source>
        <dbReference type="Proteomes" id="UP000178606"/>
    </source>
</evidence>
<dbReference type="PANTHER" id="PTHR43708:SF5">
    <property type="entry name" value="CONSERVED EXPRESSED OXIDOREDUCTASE (EUROFUNG)-RELATED"/>
    <property type="match status" value="1"/>
</dbReference>
<reference evidence="5 6" key="1">
    <citation type="journal article" date="2016" name="Nat. Commun.">
        <title>Thousands of microbial genomes shed light on interconnected biogeochemical processes in an aquifer system.</title>
        <authorList>
            <person name="Anantharaman K."/>
            <person name="Brown C.T."/>
            <person name="Hug L.A."/>
            <person name="Sharon I."/>
            <person name="Castelle C.J."/>
            <person name="Probst A.J."/>
            <person name="Thomas B.C."/>
            <person name="Singh A."/>
            <person name="Wilkins M.J."/>
            <person name="Karaoz U."/>
            <person name="Brodie E.L."/>
            <person name="Williams K.H."/>
            <person name="Hubbard S.S."/>
            <person name="Banfield J.F."/>
        </authorList>
    </citation>
    <scope>NUCLEOTIDE SEQUENCE [LARGE SCALE GENOMIC DNA]</scope>
    <source>
        <strain evidence="6">RIFCSPLOWO2_12_FULL_64_10</strain>
    </source>
</reference>
<gene>
    <name evidence="5" type="ORF">A3F84_06910</name>
</gene>
<dbReference type="Pfam" id="PF01408">
    <property type="entry name" value="GFO_IDH_MocA"/>
    <property type="match status" value="1"/>
</dbReference>
<dbReference type="GO" id="GO:0016491">
    <property type="term" value="F:oxidoreductase activity"/>
    <property type="evidence" value="ECO:0007669"/>
    <property type="project" value="UniProtKB-KW"/>
</dbReference>
<dbReference type="InterPro" id="IPR055170">
    <property type="entry name" value="GFO_IDH_MocA-like_dom"/>
</dbReference>
<dbReference type="SUPFAM" id="SSF55347">
    <property type="entry name" value="Glyceraldehyde-3-phosphate dehydrogenase-like, C-terminal domain"/>
    <property type="match status" value="1"/>
</dbReference>
<evidence type="ECO:0000259" key="3">
    <source>
        <dbReference type="Pfam" id="PF01408"/>
    </source>
</evidence>
<dbReference type="InterPro" id="IPR051317">
    <property type="entry name" value="Gfo/Idh/MocA_oxidoreduct"/>
</dbReference>
<dbReference type="PANTHER" id="PTHR43708">
    <property type="entry name" value="CONSERVED EXPRESSED OXIDOREDUCTASE (EUROFUNG)"/>
    <property type="match status" value="1"/>
</dbReference>
<comment type="caution">
    <text evidence="5">The sequence shown here is derived from an EMBL/GenBank/DDBJ whole genome shotgun (WGS) entry which is preliminary data.</text>
</comment>
<dbReference type="EMBL" id="MFKF01000091">
    <property type="protein sequence ID" value="OGG54940.1"/>
    <property type="molecule type" value="Genomic_DNA"/>
</dbReference>
<protein>
    <recommendedName>
        <fullName evidence="7">Oxidoreductase</fullName>
    </recommendedName>
</protein>
<dbReference type="Proteomes" id="UP000178606">
    <property type="component" value="Unassembled WGS sequence"/>
</dbReference>
<evidence type="ECO:0000259" key="4">
    <source>
        <dbReference type="Pfam" id="PF22725"/>
    </source>
</evidence>
<keyword evidence="2" id="KW-0560">Oxidoreductase</keyword>
<feature type="domain" description="Gfo/Idh/MocA-like oxidoreductase N-terminal" evidence="3">
    <location>
        <begin position="23"/>
        <end position="143"/>
    </location>
</feature>
<evidence type="ECO:0008006" key="7">
    <source>
        <dbReference type="Google" id="ProtNLM"/>
    </source>
</evidence>
<dbReference type="SUPFAM" id="SSF51735">
    <property type="entry name" value="NAD(P)-binding Rossmann-fold domains"/>
    <property type="match status" value="1"/>
</dbReference>
<dbReference type="InterPro" id="IPR000683">
    <property type="entry name" value="Gfo/Idh/MocA-like_OxRdtase_N"/>
</dbReference>
<proteinExistence type="inferred from homology"/>
<dbReference type="Pfam" id="PF22725">
    <property type="entry name" value="GFO_IDH_MocA_C3"/>
    <property type="match status" value="1"/>
</dbReference>
<accession>A0A1F6D0T7</accession>
<sequence>MTAIDLHPSAYQPAAPDRKDYGIGFIGCGGIARGAHLPAYQKFGYRVVAACDLVEENLKQAQRQFGIPRITTRLQDLLNDPEVQIIDLAVHGSQRLSIVEQICAARPPHLLGILSQKPFAMTWGDAVRMVQLCRQKNLPLMVNQQARWAPAHRALKILVERGVFGHVYCVTHFHRSYQDHPGSWYAALQNFNIVDHGIHYIDLCRHFTGLNPIRVKAAATPQPGQAAVSPMCHTILMEFPPEAQVMAVSHFNNIVRTPPLHRYEWFIDGTEASAMASRSDLVVSFKDHPDHSQKFRIQGNWFPDAFGGSMGELMAALNEGREPQTSGRDNLNSIQIAYAAVESAATGKTVELRPDFFNGGQPHG</sequence>
<dbReference type="GO" id="GO:0000166">
    <property type="term" value="F:nucleotide binding"/>
    <property type="evidence" value="ECO:0007669"/>
    <property type="project" value="InterPro"/>
</dbReference>
<evidence type="ECO:0000256" key="1">
    <source>
        <dbReference type="ARBA" id="ARBA00010928"/>
    </source>
</evidence>
<organism evidence="5 6">
    <name type="scientific">Handelsmanbacteria sp. (strain RIFCSPLOWO2_12_FULL_64_10)</name>
    <dbReference type="NCBI Taxonomy" id="1817868"/>
    <lineage>
        <taxon>Bacteria</taxon>
        <taxon>Candidatus Handelsmaniibacteriota</taxon>
    </lineage>
</organism>
<name>A0A1F6D0T7_HANXR</name>
<dbReference type="Gene3D" id="3.40.50.720">
    <property type="entry name" value="NAD(P)-binding Rossmann-like Domain"/>
    <property type="match status" value="1"/>
</dbReference>
<evidence type="ECO:0000313" key="5">
    <source>
        <dbReference type="EMBL" id="OGG54940.1"/>
    </source>
</evidence>